<dbReference type="FunFam" id="1.20.1270.60:FF:000041">
    <property type="entry name" value="F-BAR and double SH3 domains protein 1"/>
    <property type="match status" value="1"/>
</dbReference>
<dbReference type="GO" id="GO:0055037">
    <property type="term" value="C:recycling endosome"/>
    <property type="evidence" value="ECO:0007669"/>
    <property type="project" value="TreeGrafter"/>
</dbReference>
<feature type="coiled-coil region" evidence="10">
    <location>
        <begin position="126"/>
        <end position="167"/>
    </location>
</feature>
<feature type="domain" description="SH3" evidence="12">
    <location>
        <begin position="447"/>
        <end position="508"/>
    </location>
</feature>
<sequence length="925" mass="100269">MQPPPRKVKLTQELRVHLLEQLSGLQSKQQRDAELLEDIRSYSKQRATIDREYGQALQRLASQFVKRDWQRGRGEAGDSRSVAAVWRGIIEGTAHAGQVRVAASETYRALAAEAARSARLSKERTLKKGIERLQKAQAELLETVKELDKAKKQFSHLQRSSEVAKDKAADVEARLRKSDRRIFHTKASLQKLSAKFSARLAEHSRQLAGVQNEYSFALVSASAHLEHYQRVELPAAMQALDGDLYERLREHLSAASRTEVETCRATRDWFQGIVEASMRVCREQDLLLFLQDHPAFSLAPEQRFQLTGMEEVCLLPPADDGASLEKEARRWATRVARDHKNRAHSEEVLQRLEARRQQGPEAEAAAMERQMEEARENIRKAEVSRVKAEARLALLRAAGLDVDAWLAGPTVGTGEESPAGLDPAEFDDYEDSDEADEDDEPGPAARTYPYTCRVIFGYQGCQADELSISQGEELEIIEDGDAEEWVKARNKAGQVGYVPEKYLLSLGCDSGAGLGPPGPSALHRQLSSIMAAELVLEPGAWLVRALYDYEGQSPEELSFPEGAIIRVLPRAAGEVDDGFWTGDFDGRVGVFPSLVVEELTGAREAAGQELPSPSPPPFSPPGLAPGAGLVPSPAPETALGGCRQDGTGSGQSSPDLAATRLRPTQAPVNIRHFICRLQSDLLQADAGSFPCQLSWDVGTRRSHRRQAHQPPLAAGAPGSRASIPQGPRRAGPRRAGPQARPPAVTGAGAGRCVRGWAGGQALLRAFAALGARLDGSVLQATRGDSPVESQLPLEPLAAALQLLRARLPAAGGQGTVLDGRLLPDVCHTEPGTGAGQSLFRAVPRLDPQLACTSSPGSPSCCHLQPFRPLHTHTSHAPKLIFPFVLSKTNGKRRMESSIQISAGAELALPAARRISALGKALRQPG</sequence>
<dbReference type="InterPro" id="IPR027267">
    <property type="entry name" value="AH/BAR_dom_sf"/>
</dbReference>
<dbReference type="PROSITE" id="PS51741">
    <property type="entry name" value="F_BAR"/>
    <property type="match status" value="1"/>
</dbReference>
<dbReference type="GO" id="GO:0007274">
    <property type="term" value="P:neuromuscular synaptic transmission"/>
    <property type="evidence" value="ECO:0007669"/>
    <property type="project" value="TreeGrafter"/>
</dbReference>
<dbReference type="Pfam" id="PF00611">
    <property type="entry name" value="FCH"/>
    <property type="match status" value="1"/>
</dbReference>
<name>A0A8C3NSL0_9PASS</name>
<dbReference type="InterPro" id="IPR001452">
    <property type="entry name" value="SH3_domain"/>
</dbReference>
<dbReference type="SMART" id="SM00055">
    <property type="entry name" value="FCH"/>
    <property type="match status" value="1"/>
</dbReference>
<feature type="compositionally biased region" description="Low complexity" evidence="11">
    <location>
        <begin position="724"/>
        <end position="743"/>
    </location>
</feature>
<feature type="coiled-coil region" evidence="10">
    <location>
        <begin position="364"/>
        <end position="398"/>
    </location>
</feature>
<evidence type="ECO:0000256" key="9">
    <source>
        <dbReference type="PROSITE-ProRule" id="PRU01077"/>
    </source>
</evidence>
<evidence type="ECO:0000256" key="3">
    <source>
        <dbReference type="ARBA" id="ARBA00022553"/>
    </source>
</evidence>
<reference evidence="14" key="2">
    <citation type="submission" date="2025-09" db="UniProtKB">
        <authorList>
            <consortium name="Ensembl"/>
        </authorList>
    </citation>
    <scope>IDENTIFICATION</scope>
</reference>
<dbReference type="Proteomes" id="UP000694396">
    <property type="component" value="Unplaced"/>
</dbReference>
<evidence type="ECO:0000256" key="4">
    <source>
        <dbReference type="ARBA" id="ARBA00022737"/>
    </source>
</evidence>
<proteinExistence type="predicted"/>
<dbReference type="Pfam" id="PF00018">
    <property type="entry name" value="SH3_1"/>
    <property type="match status" value="1"/>
</dbReference>
<feature type="region of interest" description="Disordered" evidence="11">
    <location>
        <begin position="604"/>
        <end position="657"/>
    </location>
</feature>
<evidence type="ECO:0000259" key="12">
    <source>
        <dbReference type="PROSITE" id="PS50002"/>
    </source>
</evidence>
<dbReference type="GO" id="GO:0030833">
    <property type="term" value="P:regulation of actin filament polymerization"/>
    <property type="evidence" value="ECO:0007669"/>
    <property type="project" value="TreeGrafter"/>
</dbReference>
<dbReference type="GO" id="GO:0042995">
    <property type="term" value="C:cell projection"/>
    <property type="evidence" value="ECO:0007669"/>
    <property type="project" value="UniProtKB-SubCell"/>
</dbReference>
<dbReference type="GO" id="GO:1902905">
    <property type="term" value="P:positive regulation of supramolecular fiber organization"/>
    <property type="evidence" value="ECO:0007669"/>
    <property type="project" value="UniProtKB-ARBA"/>
</dbReference>
<organism evidence="14 15">
    <name type="scientific">Cyanoderma ruficeps</name>
    <name type="common">rufous-capped babbler</name>
    <dbReference type="NCBI Taxonomy" id="181631"/>
    <lineage>
        <taxon>Eukaryota</taxon>
        <taxon>Metazoa</taxon>
        <taxon>Chordata</taxon>
        <taxon>Craniata</taxon>
        <taxon>Vertebrata</taxon>
        <taxon>Euteleostomi</taxon>
        <taxon>Archelosauria</taxon>
        <taxon>Archosauria</taxon>
        <taxon>Dinosauria</taxon>
        <taxon>Saurischia</taxon>
        <taxon>Theropoda</taxon>
        <taxon>Coelurosauria</taxon>
        <taxon>Aves</taxon>
        <taxon>Neognathae</taxon>
        <taxon>Neoaves</taxon>
        <taxon>Telluraves</taxon>
        <taxon>Australaves</taxon>
        <taxon>Passeriformes</taxon>
        <taxon>Sylvioidea</taxon>
        <taxon>Timaliidae</taxon>
        <taxon>Cyanoderma</taxon>
    </lineage>
</organism>
<protein>
    <submittedName>
        <fullName evidence="14">FCH and double SH3 domains 1</fullName>
    </submittedName>
</protein>
<evidence type="ECO:0000256" key="2">
    <source>
        <dbReference type="ARBA" id="ARBA00022443"/>
    </source>
</evidence>
<dbReference type="FunFam" id="2.30.30.40:FF:000033">
    <property type="entry name" value="FCH and double SH3 domains protein 2"/>
    <property type="match status" value="1"/>
</dbReference>
<keyword evidence="3" id="KW-0597">Phosphoprotein</keyword>
<evidence type="ECO:0000256" key="7">
    <source>
        <dbReference type="ARBA" id="ARBA00023273"/>
    </source>
</evidence>
<evidence type="ECO:0000259" key="13">
    <source>
        <dbReference type="PROSITE" id="PS51741"/>
    </source>
</evidence>
<keyword evidence="2 8" id="KW-0728">SH3 domain</keyword>
<dbReference type="CDD" id="cd11761">
    <property type="entry name" value="SH3_FCHSD_1"/>
    <property type="match status" value="1"/>
</dbReference>
<dbReference type="InterPro" id="IPR036028">
    <property type="entry name" value="SH3-like_dom_sf"/>
</dbReference>
<feature type="compositionally biased region" description="Acidic residues" evidence="11">
    <location>
        <begin position="424"/>
        <end position="441"/>
    </location>
</feature>
<dbReference type="CDD" id="cd11895">
    <property type="entry name" value="SH3_FCHSD1_2"/>
    <property type="match status" value="1"/>
</dbReference>
<evidence type="ECO:0000313" key="14">
    <source>
        <dbReference type="Ensembl" id="ENSCRFP00000002212.1"/>
    </source>
</evidence>
<dbReference type="Gene3D" id="1.20.1270.60">
    <property type="entry name" value="Arfaptin homology (AH) domain/BAR domain"/>
    <property type="match status" value="1"/>
</dbReference>
<dbReference type="InterPro" id="IPR035460">
    <property type="entry name" value="FCHSD_SH3_1"/>
</dbReference>
<reference evidence="14" key="1">
    <citation type="submission" date="2025-08" db="UniProtKB">
        <authorList>
            <consortium name="Ensembl"/>
        </authorList>
    </citation>
    <scope>IDENTIFICATION</scope>
</reference>
<evidence type="ECO:0000256" key="6">
    <source>
        <dbReference type="ARBA" id="ARBA00023121"/>
    </source>
</evidence>
<dbReference type="AlphaFoldDB" id="A0A8C3NSL0"/>
<dbReference type="GO" id="GO:0031594">
    <property type="term" value="C:neuromuscular junction"/>
    <property type="evidence" value="ECO:0007669"/>
    <property type="project" value="TreeGrafter"/>
</dbReference>
<dbReference type="SUPFAM" id="SSF50044">
    <property type="entry name" value="SH3-domain"/>
    <property type="match status" value="2"/>
</dbReference>
<keyword evidence="4" id="KW-0677">Repeat</keyword>
<feature type="region of interest" description="Disordered" evidence="11">
    <location>
        <begin position="409"/>
        <end position="446"/>
    </location>
</feature>
<evidence type="ECO:0000256" key="8">
    <source>
        <dbReference type="PROSITE-ProRule" id="PRU00192"/>
    </source>
</evidence>
<evidence type="ECO:0000256" key="1">
    <source>
        <dbReference type="ARBA" id="ARBA00004316"/>
    </source>
</evidence>
<keyword evidence="15" id="KW-1185">Reference proteome</keyword>
<keyword evidence="6" id="KW-0446">Lipid-binding</keyword>
<dbReference type="InterPro" id="IPR031160">
    <property type="entry name" value="F_BAR_dom"/>
</dbReference>
<dbReference type="PANTHER" id="PTHR15735:SF4">
    <property type="entry name" value="F-BAR AND DOUBLE SH3 DOMAINS PROTEIN 1"/>
    <property type="match status" value="1"/>
</dbReference>
<evidence type="ECO:0000313" key="15">
    <source>
        <dbReference type="Proteomes" id="UP000694396"/>
    </source>
</evidence>
<feature type="compositionally biased region" description="Pro residues" evidence="11">
    <location>
        <begin position="612"/>
        <end position="623"/>
    </location>
</feature>
<dbReference type="GO" id="GO:0051495">
    <property type="term" value="P:positive regulation of cytoskeleton organization"/>
    <property type="evidence" value="ECO:0007669"/>
    <property type="project" value="UniProtKB-ARBA"/>
</dbReference>
<dbReference type="Gene3D" id="2.30.30.40">
    <property type="entry name" value="SH3 Domains"/>
    <property type="match status" value="2"/>
</dbReference>
<accession>A0A8C3NSL0</accession>
<dbReference type="PANTHER" id="PTHR15735">
    <property type="entry name" value="FCH AND DOUBLE SH3 DOMAINS PROTEIN"/>
    <property type="match status" value="1"/>
</dbReference>
<dbReference type="SUPFAM" id="SSF103657">
    <property type="entry name" value="BAR/IMD domain-like"/>
    <property type="match status" value="1"/>
</dbReference>
<evidence type="ECO:0000256" key="10">
    <source>
        <dbReference type="SAM" id="Coils"/>
    </source>
</evidence>
<dbReference type="InterPro" id="IPR001060">
    <property type="entry name" value="FCH_dom"/>
</dbReference>
<dbReference type="Ensembl" id="ENSCRFT00000002309.1">
    <property type="protein sequence ID" value="ENSCRFP00000002212.1"/>
    <property type="gene ID" value="ENSCRFG00000001830.1"/>
</dbReference>
<dbReference type="GO" id="GO:0008289">
    <property type="term" value="F:lipid binding"/>
    <property type="evidence" value="ECO:0007669"/>
    <property type="project" value="UniProtKB-KW"/>
</dbReference>
<comment type="subcellular location">
    <subcellularLocation>
        <location evidence="1">Cell projection</location>
    </subcellularLocation>
</comment>
<feature type="region of interest" description="Disordered" evidence="11">
    <location>
        <begin position="700"/>
        <end position="748"/>
    </location>
</feature>
<feature type="domain" description="SH3" evidence="12">
    <location>
        <begin position="538"/>
        <end position="601"/>
    </location>
</feature>
<dbReference type="Pfam" id="PF14604">
    <property type="entry name" value="SH3_9"/>
    <property type="match status" value="1"/>
</dbReference>
<keyword evidence="7" id="KW-0966">Cell projection</keyword>
<evidence type="ECO:0000256" key="11">
    <source>
        <dbReference type="SAM" id="MobiDB-lite"/>
    </source>
</evidence>
<dbReference type="FunFam" id="2.30.30.40:FF:000060">
    <property type="entry name" value="FCH and double SH3 domains protein 2"/>
    <property type="match status" value="1"/>
</dbReference>
<dbReference type="SMART" id="SM00326">
    <property type="entry name" value="SH3"/>
    <property type="match status" value="2"/>
</dbReference>
<dbReference type="PROSITE" id="PS50002">
    <property type="entry name" value="SH3"/>
    <property type="match status" value="2"/>
</dbReference>
<keyword evidence="5 9" id="KW-0175">Coiled coil</keyword>
<evidence type="ECO:0000256" key="5">
    <source>
        <dbReference type="ARBA" id="ARBA00023054"/>
    </source>
</evidence>
<feature type="domain" description="F-BAR" evidence="13">
    <location>
        <begin position="12"/>
        <end position="285"/>
    </location>
</feature>